<proteinExistence type="predicted"/>
<keyword evidence="3" id="KW-1185">Reference proteome</keyword>
<accession>A0A2G2YT21</accession>
<feature type="region of interest" description="Disordered" evidence="1">
    <location>
        <begin position="1"/>
        <end position="38"/>
    </location>
</feature>
<name>A0A2G2YT21_CAPAN</name>
<feature type="compositionally biased region" description="Polar residues" evidence="1">
    <location>
        <begin position="231"/>
        <end position="253"/>
    </location>
</feature>
<organism evidence="2 3">
    <name type="scientific">Capsicum annuum</name>
    <name type="common">Capsicum pepper</name>
    <dbReference type="NCBI Taxonomy" id="4072"/>
    <lineage>
        <taxon>Eukaryota</taxon>
        <taxon>Viridiplantae</taxon>
        <taxon>Streptophyta</taxon>
        <taxon>Embryophyta</taxon>
        <taxon>Tracheophyta</taxon>
        <taxon>Spermatophyta</taxon>
        <taxon>Magnoliopsida</taxon>
        <taxon>eudicotyledons</taxon>
        <taxon>Gunneridae</taxon>
        <taxon>Pentapetalae</taxon>
        <taxon>asterids</taxon>
        <taxon>lamiids</taxon>
        <taxon>Solanales</taxon>
        <taxon>Solanaceae</taxon>
        <taxon>Solanoideae</taxon>
        <taxon>Capsiceae</taxon>
        <taxon>Capsicum</taxon>
    </lineage>
</organism>
<evidence type="ECO:0000256" key="1">
    <source>
        <dbReference type="SAM" id="MobiDB-lite"/>
    </source>
</evidence>
<dbReference type="Gramene" id="PHT72896">
    <property type="protein sequence ID" value="PHT72896"/>
    <property type="gene ID" value="T459_23681"/>
</dbReference>
<feature type="compositionally biased region" description="Basic and acidic residues" evidence="1">
    <location>
        <begin position="214"/>
        <end position="229"/>
    </location>
</feature>
<reference evidence="2 3" key="2">
    <citation type="journal article" date="2017" name="Genome Biol.">
        <title>New reference genome sequences of hot pepper reveal the massive evolution of plant disease-resistance genes by retroduplication.</title>
        <authorList>
            <person name="Kim S."/>
            <person name="Park J."/>
            <person name="Yeom S.I."/>
            <person name="Kim Y.M."/>
            <person name="Seo E."/>
            <person name="Kim K.T."/>
            <person name="Kim M.S."/>
            <person name="Lee J.M."/>
            <person name="Cheong K."/>
            <person name="Shin H.S."/>
            <person name="Kim S.B."/>
            <person name="Han K."/>
            <person name="Lee J."/>
            <person name="Park M."/>
            <person name="Lee H.A."/>
            <person name="Lee H.Y."/>
            <person name="Lee Y."/>
            <person name="Oh S."/>
            <person name="Lee J.H."/>
            <person name="Choi E."/>
            <person name="Choi E."/>
            <person name="Lee S.E."/>
            <person name="Jeon J."/>
            <person name="Kim H."/>
            <person name="Choi G."/>
            <person name="Song H."/>
            <person name="Lee J."/>
            <person name="Lee S.C."/>
            <person name="Kwon J.K."/>
            <person name="Lee H.Y."/>
            <person name="Koo N."/>
            <person name="Hong Y."/>
            <person name="Kim R.W."/>
            <person name="Kang W.H."/>
            <person name="Huh J.H."/>
            <person name="Kang B.C."/>
            <person name="Yang T.J."/>
            <person name="Lee Y.H."/>
            <person name="Bennetzen J.L."/>
            <person name="Choi D."/>
        </authorList>
    </citation>
    <scope>NUCLEOTIDE SEQUENCE [LARGE SCALE GENOMIC DNA]</scope>
    <source>
        <strain evidence="3">cv. CM334</strain>
    </source>
</reference>
<dbReference type="Proteomes" id="UP000222542">
    <property type="component" value="Unassembled WGS sequence"/>
</dbReference>
<gene>
    <name evidence="2" type="ORF">T459_23681</name>
</gene>
<evidence type="ECO:0000313" key="3">
    <source>
        <dbReference type="Proteomes" id="UP000222542"/>
    </source>
</evidence>
<evidence type="ECO:0000313" key="2">
    <source>
        <dbReference type="EMBL" id="PHT72896.1"/>
    </source>
</evidence>
<protein>
    <submittedName>
        <fullName evidence="2">Uncharacterized protein</fullName>
    </submittedName>
</protein>
<dbReference type="AlphaFoldDB" id="A0A2G2YT21"/>
<comment type="caution">
    <text evidence="2">The sequence shown here is derived from an EMBL/GenBank/DDBJ whole genome shotgun (WGS) entry which is preliminary data.</text>
</comment>
<sequence length="331" mass="36689">MENSDCAEEKITREDDNLKKDGEFILPPNEKGEKDEDEQPLIWKVKKLKDNKGKEKLIGSDISMRRLQNESRDTRHSQGVLSDGAIDVSSKNIGLGSSIPSAYRRSSKERPPLLTKGPVDSAFLFGFAAFATVQSQSNTEVLTSSQKLSSPVRGFSSLLKSTGDEIDVTHTAKEDETCKIAGMSSQKSPLPHPENSETKSTSILCYKRNIHKVTEEGGKKTQNRSEGRENNLASHISTNGTSGDTKNIGSSSNQSFFEPKSKYSELKLNKAIPVVPFQARASSRFIFDMPFLQAQLNQMNPAGKNDIPLVSRDNMERSLYSQEVIIRWTGK</sequence>
<dbReference type="STRING" id="4072.A0A2G2YT21"/>
<feature type="compositionally biased region" description="Basic and acidic residues" evidence="1">
    <location>
        <begin position="7"/>
        <end position="23"/>
    </location>
</feature>
<feature type="region of interest" description="Disordered" evidence="1">
    <location>
        <begin position="182"/>
        <end position="201"/>
    </location>
</feature>
<reference evidence="2 3" key="1">
    <citation type="journal article" date="2014" name="Nat. Genet.">
        <title>Genome sequence of the hot pepper provides insights into the evolution of pungency in Capsicum species.</title>
        <authorList>
            <person name="Kim S."/>
            <person name="Park M."/>
            <person name="Yeom S.I."/>
            <person name="Kim Y.M."/>
            <person name="Lee J.M."/>
            <person name="Lee H.A."/>
            <person name="Seo E."/>
            <person name="Choi J."/>
            <person name="Cheong K."/>
            <person name="Kim K.T."/>
            <person name="Jung K."/>
            <person name="Lee G.W."/>
            <person name="Oh S.K."/>
            <person name="Bae C."/>
            <person name="Kim S.B."/>
            <person name="Lee H.Y."/>
            <person name="Kim S.Y."/>
            <person name="Kim M.S."/>
            <person name="Kang B.C."/>
            <person name="Jo Y.D."/>
            <person name="Yang H.B."/>
            <person name="Jeong H.J."/>
            <person name="Kang W.H."/>
            <person name="Kwon J.K."/>
            <person name="Shin C."/>
            <person name="Lim J.Y."/>
            <person name="Park J.H."/>
            <person name="Huh J.H."/>
            <person name="Kim J.S."/>
            <person name="Kim B.D."/>
            <person name="Cohen O."/>
            <person name="Paran I."/>
            <person name="Suh M.C."/>
            <person name="Lee S.B."/>
            <person name="Kim Y.K."/>
            <person name="Shin Y."/>
            <person name="Noh S.J."/>
            <person name="Park J."/>
            <person name="Seo Y.S."/>
            <person name="Kwon S.Y."/>
            <person name="Kim H.A."/>
            <person name="Park J.M."/>
            <person name="Kim H.J."/>
            <person name="Choi S.B."/>
            <person name="Bosland P.W."/>
            <person name="Reeves G."/>
            <person name="Jo S.H."/>
            <person name="Lee B.W."/>
            <person name="Cho H.T."/>
            <person name="Choi H.S."/>
            <person name="Lee M.S."/>
            <person name="Yu Y."/>
            <person name="Do Choi Y."/>
            <person name="Park B.S."/>
            <person name="van Deynze A."/>
            <person name="Ashrafi H."/>
            <person name="Hill T."/>
            <person name="Kim W.T."/>
            <person name="Pai H.S."/>
            <person name="Ahn H.K."/>
            <person name="Yeam I."/>
            <person name="Giovannoni J.J."/>
            <person name="Rose J.K."/>
            <person name="Sorensen I."/>
            <person name="Lee S.J."/>
            <person name="Kim R.W."/>
            <person name="Choi I.Y."/>
            <person name="Choi B.S."/>
            <person name="Lim J.S."/>
            <person name="Lee Y.H."/>
            <person name="Choi D."/>
        </authorList>
    </citation>
    <scope>NUCLEOTIDE SEQUENCE [LARGE SCALE GENOMIC DNA]</scope>
    <source>
        <strain evidence="3">cv. CM334</strain>
    </source>
</reference>
<dbReference type="EMBL" id="AYRZ02000009">
    <property type="protein sequence ID" value="PHT72896.1"/>
    <property type="molecule type" value="Genomic_DNA"/>
</dbReference>
<feature type="region of interest" description="Disordered" evidence="1">
    <location>
        <begin position="214"/>
        <end position="253"/>
    </location>
</feature>